<dbReference type="GO" id="GO:0003885">
    <property type="term" value="F:D-arabinono-1,4-lactone oxidase activity"/>
    <property type="evidence" value="ECO:0007669"/>
    <property type="project" value="InterPro"/>
</dbReference>
<dbReference type="Pfam" id="PF04030">
    <property type="entry name" value="ALO"/>
    <property type="match status" value="1"/>
</dbReference>
<dbReference type="GO" id="GO:0016020">
    <property type="term" value="C:membrane"/>
    <property type="evidence" value="ECO:0007669"/>
    <property type="project" value="InterPro"/>
</dbReference>
<keyword evidence="1" id="KW-0560">Oxidoreductase</keyword>
<organism evidence="4 5">
    <name type="scientific">Scyliorhinus torazame</name>
    <name type="common">Cloudy catshark</name>
    <name type="synonym">Catulus torazame</name>
    <dbReference type="NCBI Taxonomy" id="75743"/>
    <lineage>
        <taxon>Eukaryota</taxon>
        <taxon>Metazoa</taxon>
        <taxon>Chordata</taxon>
        <taxon>Craniata</taxon>
        <taxon>Vertebrata</taxon>
        <taxon>Chondrichthyes</taxon>
        <taxon>Elasmobranchii</taxon>
        <taxon>Galeomorphii</taxon>
        <taxon>Galeoidea</taxon>
        <taxon>Carcharhiniformes</taxon>
        <taxon>Scyliorhinidae</taxon>
        <taxon>Scyliorhinus</taxon>
    </lineage>
</organism>
<comment type="caution">
    <text evidence="4">The sequence shown here is derived from an EMBL/GenBank/DDBJ whole genome shotgun (WGS) entry which is preliminary data.</text>
</comment>
<dbReference type="EMBL" id="BFAA01043439">
    <property type="protein sequence ID" value="GCB83816.1"/>
    <property type="molecule type" value="Genomic_DNA"/>
</dbReference>
<evidence type="ECO:0000256" key="2">
    <source>
        <dbReference type="SAM" id="Phobius"/>
    </source>
</evidence>
<gene>
    <name evidence="4" type="ORF">scyTo_0024327</name>
</gene>
<keyword evidence="2" id="KW-1133">Transmembrane helix</keyword>
<evidence type="ECO:0000313" key="4">
    <source>
        <dbReference type="EMBL" id="GCB83816.1"/>
    </source>
</evidence>
<evidence type="ECO:0000256" key="1">
    <source>
        <dbReference type="ARBA" id="ARBA00023002"/>
    </source>
</evidence>
<dbReference type="OrthoDB" id="610608at2759"/>
<sequence length="76" mass="9256">PIKTTSSWFWNYAIGYYLLEFLLWISVFVPRLVPWINRLFYWLLYSANAEQVKRSDKAFNFDCLFKQHVSDWALPM</sequence>
<feature type="transmembrane region" description="Helical" evidence="2">
    <location>
        <begin position="14"/>
        <end position="33"/>
    </location>
</feature>
<evidence type="ECO:0000313" key="5">
    <source>
        <dbReference type="Proteomes" id="UP000288216"/>
    </source>
</evidence>
<feature type="domain" description="D-arabinono-1,4-lactone oxidase C-terminal" evidence="3">
    <location>
        <begin position="4"/>
        <end position="76"/>
    </location>
</feature>
<evidence type="ECO:0000259" key="3">
    <source>
        <dbReference type="Pfam" id="PF04030"/>
    </source>
</evidence>
<feature type="non-terminal residue" evidence="4">
    <location>
        <position position="1"/>
    </location>
</feature>
<reference evidence="4 5" key="1">
    <citation type="journal article" date="2018" name="Nat. Ecol. Evol.">
        <title>Shark genomes provide insights into elasmobranch evolution and the origin of vertebrates.</title>
        <authorList>
            <person name="Hara Y"/>
            <person name="Yamaguchi K"/>
            <person name="Onimaru K"/>
            <person name="Kadota M"/>
            <person name="Koyanagi M"/>
            <person name="Keeley SD"/>
            <person name="Tatsumi K"/>
            <person name="Tanaka K"/>
            <person name="Motone F"/>
            <person name="Kageyama Y"/>
            <person name="Nozu R"/>
            <person name="Adachi N"/>
            <person name="Nishimura O"/>
            <person name="Nakagawa R"/>
            <person name="Tanegashima C"/>
            <person name="Kiyatake I"/>
            <person name="Matsumoto R"/>
            <person name="Murakumo K"/>
            <person name="Nishida K"/>
            <person name="Terakita A"/>
            <person name="Kuratani S"/>
            <person name="Sato K"/>
            <person name="Hyodo S Kuraku.S."/>
        </authorList>
    </citation>
    <scope>NUCLEOTIDE SEQUENCE [LARGE SCALE GENOMIC DNA]</scope>
</reference>
<name>A0A401QEK9_SCYTO</name>
<keyword evidence="2" id="KW-0472">Membrane</keyword>
<proteinExistence type="predicted"/>
<dbReference type="STRING" id="75743.A0A401QEK9"/>
<dbReference type="InterPro" id="IPR007173">
    <property type="entry name" value="ALO_C"/>
</dbReference>
<keyword evidence="2" id="KW-0812">Transmembrane</keyword>
<dbReference type="AlphaFoldDB" id="A0A401QEK9"/>
<protein>
    <recommendedName>
        <fullName evidence="3">D-arabinono-1,4-lactone oxidase C-terminal domain-containing protein</fullName>
    </recommendedName>
</protein>
<accession>A0A401QEK9</accession>
<dbReference type="Proteomes" id="UP000288216">
    <property type="component" value="Unassembled WGS sequence"/>
</dbReference>
<keyword evidence="5" id="KW-1185">Reference proteome</keyword>